<evidence type="ECO:0000313" key="2">
    <source>
        <dbReference type="Proteomes" id="UP001178662"/>
    </source>
</evidence>
<dbReference type="Proteomes" id="UP001178662">
    <property type="component" value="Chromosome"/>
</dbReference>
<sequence>MTIYTVMPHELVFDGMNQEPGPFVEVTINGVMLQVIPTVPGIGRIVRVISGPLQSYLNNEYAPGQSIRYVPKIEAEEQLTWKQ</sequence>
<dbReference type="AlphaFoldDB" id="A0AA95EZ08"/>
<gene>
    <name evidence="1" type="ORF">P0Y55_08810</name>
</gene>
<accession>A0AA95EZ08</accession>
<proteinExistence type="predicted"/>
<dbReference type="Pfam" id="PF14035">
    <property type="entry name" value="YlzJ"/>
    <property type="match status" value="1"/>
</dbReference>
<evidence type="ECO:0000313" key="1">
    <source>
        <dbReference type="EMBL" id="WEK56130.1"/>
    </source>
</evidence>
<protein>
    <submittedName>
        <fullName evidence="1">YlzJ-like family protein</fullName>
    </submittedName>
</protein>
<name>A0AA95EZ08_9BACL</name>
<reference evidence="1" key="1">
    <citation type="submission" date="2023-03" db="EMBL/GenBank/DDBJ databases">
        <title>Andean soil-derived lignocellulolytic bacterial consortium as a source of novel taxa and putative plastic-active enzymes.</title>
        <authorList>
            <person name="Diaz-Garcia L."/>
            <person name="Chuvochina M."/>
            <person name="Feuerriegel G."/>
            <person name="Bunk B."/>
            <person name="Sproer C."/>
            <person name="Streit W.R."/>
            <person name="Rodriguez L.M."/>
            <person name="Overmann J."/>
            <person name="Jimenez D.J."/>
        </authorList>
    </citation>
    <scope>NUCLEOTIDE SEQUENCE</scope>
    <source>
        <strain evidence="1">MAG 2441</strain>
    </source>
</reference>
<dbReference type="EMBL" id="CP119317">
    <property type="protein sequence ID" value="WEK56130.1"/>
    <property type="molecule type" value="Genomic_DNA"/>
</dbReference>
<organism evidence="1 2">
    <name type="scientific">Candidatus Cohnella colombiensis</name>
    <dbReference type="NCBI Taxonomy" id="3121368"/>
    <lineage>
        <taxon>Bacteria</taxon>
        <taxon>Bacillati</taxon>
        <taxon>Bacillota</taxon>
        <taxon>Bacilli</taxon>
        <taxon>Bacillales</taxon>
        <taxon>Paenibacillaceae</taxon>
        <taxon>Cohnella</taxon>
    </lineage>
</organism>
<keyword evidence="2" id="KW-1185">Reference proteome</keyword>
<dbReference type="InterPro" id="IPR025619">
    <property type="entry name" value="YlzJ"/>
</dbReference>